<accession>A0AAD9Q091</accession>
<gene>
    <name evidence="3" type="ORF">P5673_026593</name>
</gene>
<feature type="compositionally biased region" description="Low complexity" evidence="1">
    <location>
        <begin position="26"/>
        <end position="39"/>
    </location>
</feature>
<evidence type="ECO:0000313" key="4">
    <source>
        <dbReference type="Proteomes" id="UP001249851"/>
    </source>
</evidence>
<evidence type="ECO:0008006" key="5">
    <source>
        <dbReference type="Google" id="ProtNLM"/>
    </source>
</evidence>
<reference evidence="3" key="2">
    <citation type="journal article" date="2023" name="Science">
        <title>Genomic signatures of disease resistance in endangered staghorn corals.</title>
        <authorList>
            <person name="Vollmer S.V."/>
            <person name="Selwyn J.D."/>
            <person name="Despard B.A."/>
            <person name="Roesel C.L."/>
        </authorList>
    </citation>
    <scope>NUCLEOTIDE SEQUENCE</scope>
    <source>
        <strain evidence="3">K2</strain>
    </source>
</reference>
<keyword evidence="2" id="KW-0812">Transmembrane</keyword>
<sequence>MSSREFQVELEEHANTVFHESPCAMSQPQESPRSSRSNSLKPQSQIFLFPSRPKRRTLSLPSKPIIPPHIIIQGCHNNNDTQSEEEEKERSEVKKENMAWYTPLVGLSCSLAVYFLACALTYYSSR</sequence>
<feature type="region of interest" description="Disordered" evidence="1">
    <location>
        <begin position="14"/>
        <end position="45"/>
    </location>
</feature>
<dbReference type="Proteomes" id="UP001249851">
    <property type="component" value="Unassembled WGS sequence"/>
</dbReference>
<dbReference type="AlphaFoldDB" id="A0AAD9Q091"/>
<keyword evidence="4" id="KW-1185">Reference proteome</keyword>
<keyword evidence="2" id="KW-1133">Transmembrane helix</keyword>
<feature type="region of interest" description="Disordered" evidence="1">
    <location>
        <begin position="71"/>
        <end position="94"/>
    </location>
</feature>
<evidence type="ECO:0000256" key="1">
    <source>
        <dbReference type="SAM" id="MobiDB-lite"/>
    </source>
</evidence>
<keyword evidence="2" id="KW-0472">Membrane</keyword>
<reference evidence="3" key="1">
    <citation type="journal article" date="2023" name="G3 (Bethesda)">
        <title>Whole genome assembly and annotation of the endangered Caribbean coral Acropora cervicornis.</title>
        <authorList>
            <person name="Selwyn J.D."/>
            <person name="Vollmer S.V."/>
        </authorList>
    </citation>
    <scope>NUCLEOTIDE SEQUENCE</scope>
    <source>
        <strain evidence="3">K2</strain>
    </source>
</reference>
<comment type="caution">
    <text evidence="3">The sequence shown here is derived from an EMBL/GenBank/DDBJ whole genome shotgun (WGS) entry which is preliminary data.</text>
</comment>
<protein>
    <recommendedName>
        <fullName evidence="5">Transmembrane protein</fullName>
    </recommendedName>
</protein>
<organism evidence="3 4">
    <name type="scientific">Acropora cervicornis</name>
    <name type="common">Staghorn coral</name>
    <dbReference type="NCBI Taxonomy" id="6130"/>
    <lineage>
        <taxon>Eukaryota</taxon>
        <taxon>Metazoa</taxon>
        <taxon>Cnidaria</taxon>
        <taxon>Anthozoa</taxon>
        <taxon>Hexacorallia</taxon>
        <taxon>Scleractinia</taxon>
        <taxon>Astrocoeniina</taxon>
        <taxon>Acroporidae</taxon>
        <taxon>Acropora</taxon>
    </lineage>
</organism>
<evidence type="ECO:0000313" key="3">
    <source>
        <dbReference type="EMBL" id="KAK2552281.1"/>
    </source>
</evidence>
<name>A0AAD9Q091_ACRCE</name>
<dbReference type="EMBL" id="JARQWQ010000088">
    <property type="protein sequence ID" value="KAK2552281.1"/>
    <property type="molecule type" value="Genomic_DNA"/>
</dbReference>
<evidence type="ECO:0000256" key="2">
    <source>
        <dbReference type="SAM" id="Phobius"/>
    </source>
</evidence>
<feature type="transmembrane region" description="Helical" evidence="2">
    <location>
        <begin position="98"/>
        <end position="123"/>
    </location>
</feature>
<proteinExistence type="predicted"/>